<accession>A0A6B0Y1T5</accession>
<proteinExistence type="predicted"/>
<dbReference type="EMBL" id="VXRY01000259">
    <property type="protein sequence ID" value="MXY33720.1"/>
    <property type="molecule type" value="Genomic_DNA"/>
</dbReference>
<protein>
    <submittedName>
        <fullName evidence="1">DUF4411 family protein</fullName>
    </submittedName>
</protein>
<evidence type="ECO:0000313" key="1">
    <source>
        <dbReference type="EMBL" id="MXY33720.1"/>
    </source>
</evidence>
<dbReference type="Pfam" id="PF14367">
    <property type="entry name" value="DUF4411"/>
    <property type="match status" value="1"/>
</dbReference>
<dbReference type="AlphaFoldDB" id="A0A6B0Y1T5"/>
<name>A0A6B0Y1T5_9RHOB</name>
<reference evidence="1" key="1">
    <citation type="submission" date="2019-09" db="EMBL/GenBank/DDBJ databases">
        <title>Characterisation of the sponge microbiome using genome-centric metagenomics.</title>
        <authorList>
            <person name="Engelberts J.P."/>
            <person name="Robbins S.J."/>
            <person name="De Goeij J.M."/>
            <person name="Aranda M."/>
            <person name="Bell S.C."/>
            <person name="Webster N.S."/>
        </authorList>
    </citation>
    <scope>NUCLEOTIDE SEQUENCE</scope>
    <source>
        <strain evidence="1">SB0664_bin_43</strain>
    </source>
</reference>
<organism evidence="1">
    <name type="scientific">Boseongicola sp. SB0664_bin_43</name>
    <dbReference type="NCBI Taxonomy" id="2604844"/>
    <lineage>
        <taxon>Bacteria</taxon>
        <taxon>Pseudomonadati</taxon>
        <taxon>Pseudomonadota</taxon>
        <taxon>Alphaproteobacteria</taxon>
        <taxon>Rhodobacterales</taxon>
        <taxon>Paracoccaceae</taxon>
        <taxon>Boseongicola</taxon>
    </lineage>
</organism>
<dbReference type="InterPro" id="IPR016541">
    <property type="entry name" value="UCP008505"/>
</dbReference>
<comment type="caution">
    <text evidence="1">The sequence shown here is derived from an EMBL/GenBank/DDBJ whole genome shotgun (WGS) entry which is preliminary data.</text>
</comment>
<gene>
    <name evidence="1" type="ORF">F4Y60_06455</name>
</gene>
<sequence length="163" mass="18476">MAAEDHYSIDTSAFLDWWVRYYPPSAFMGLVPRAKQLIEEGRLRASREVRDELEVRNDPCFRWVKDQPGLFVDSDVQIQSFVTKLMGQYFDAAKPDKGISGADPFVIGLAAVQNPTPWVVVTGEKPGSIENPKIPFVCRHLQPQPIRTIGFLELIVEEGWQLS</sequence>